<evidence type="ECO:0000256" key="1">
    <source>
        <dbReference type="SAM" id="MobiDB-lite"/>
    </source>
</evidence>
<proteinExistence type="predicted"/>
<organism evidence="2 3">
    <name type="scientific">Actinomadura yumaensis</name>
    <dbReference type="NCBI Taxonomy" id="111807"/>
    <lineage>
        <taxon>Bacteria</taxon>
        <taxon>Bacillati</taxon>
        <taxon>Actinomycetota</taxon>
        <taxon>Actinomycetes</taxon>
        <taxon>Streptosporangiales</taxon>
        <taxon>Thermomonosporaceae</taxon>
        <taxon>Actinomadura</taxon>
    </lineage>
</organism>
<keyword evidence="3" id="KW-1185">Reference proteome</keyword>
<dbReference type="Proteomes" id="UP001596380">
    <property type="component" value="Unassembled WGS sequence"/>
</dbReference>
<comment type="caution">
    <text evidence="2">The sequence shown here is derived from an EMBL/GenBank/DDBJ whole genome shotgun (WGS) entry which is preliminary data.</text>
</comment>
<accession>A0ABW2CRW7</accession>
<evidence type="ECO:0000313" key="3">
    <source>
        <dbReference type="Proteomes" id="UP001596380"/>
    </source>
</evidence>
<reference evidence="3" key="1">
    <citation type="journal article" date="2019" name="Int. J. Syst. Evol. Microbiol.">
        <title>The Global Catalogue of Microorganisms (GCM) 10K type strain sequencing project: providing services to taxonomists for standard genome sequencing and annotation.</title>
        <authorList>
            <consortium name="The Broad Institute Genomics Platform"/>
            <consortium name="The Broad Institute Genome Sequencing Center for Infectious Disease"/>
            <person name="Wu L."/>
            <person name="Ma J."/>
        </authorList>
    </citation>
    <scope>NUCLEOTIDE SEQUENCE [LARGE SCALE GENOMIC DNA]</scope>
    <source>
        <strain evidence="3">JCM 3369</strain>
    </source>
</reference>
<feature type="region of interest" description="Disordered" evidence="1">
    <location>
        <begin position="1"/>
        <end position="22"/>
    </location>
</feature>
<dbReference type="EMBL" id="JBHSXS010000025">
    <property type="protein sequence ID" value="MFC6884232.1"/>
    <property type="molecule type" value="Genomic_DNA"/>
</dbReference>
<protein>
    <submittedName>
        <fullName evidence="2">Uncharacterized protein</fullName>
    </submittedName>
</protein>
<sequence length="131" mass="14169">MSGRHAVSSKGPRTPPPVPDVERTGVRLAVPNRERMTYLTRLAERFTTVPGFCAGFGYRAHEVVLYVIATSAGPARNRPSPIGGVTVRCVYEDGQWWFARGGDGSRFAAANDLSTAETIVRRAIENPAVPA</sequence>
<gene>
    <name evidence="2" type="ORF">ACFQKB_31045</name>
</gene>
<evidence type="ECO:0000313" key="2">
    <source>
        <dbReference type="EMBL" id="MFC6884232.1"/>
    </source>
</evidence>
<name>A0ABW2CRW7_9ACTN</name>
<dbReference type="RefSeq" id="WP_160821415.1">
    <property type="nucleotide sequence ID" value="NZ_JBHSXE010000001.1"/>
</dbReference>